<comment type="similarity">
    <text evidence="4">Belongs to the synaptogyrin family.</text>
</comment>
<dbReference type="SMART" id="SM00332">
    <property type="entry name" value="PP2Cc"/>
    <property type="match status" value="1"/>
</dbReference>
<evidence type="ECO:0000256" key="13">
    <source>
        <dbReference type="ARBA" id="ARBA00057862"/>
    </source>
</evidence>
<dbReference type="Gene3D" id="3.60.40.10">
    <property type="entry name" value="PPM-type phosphatase domain"/>
    <property type="match status" value="1"/>
</dbReference>
<feature type="transmembrane region" description="Helical" evidence="20">
    <location>
        <begin position="150"/>
        <end position="169"/>
    </location>
</feature>
<keyword evidence="8" id="KW-0256">Endoplasmic reticulum</keyword>
<feature type="compositionally biased region" description="Polar residues" evidence="19">
    <location>
        <begin position="665"/>
        <end position="674"/>
    </location>
</feature>
<evidence type="ECO:0000256" key="7">
    <source>
        <dbReference type="ARBA" id="ARBA00022692"/>
    </source>
</evidence>
<sequence length="739" mass="80218">MEGGAYGAGKAGGAFDPHTLVRQPHTILRVVSWVFSIVVFGSIVNEGYLNRPSEGKEFCIYNRNPNACSYGVAVGVLAFLTCLLYLALDIYFPQISSVKDRKKAVLSDIGVSAFWAFLWFVGFCFLANQWQVSKPKDNPLNEGTDAARAAIAFSFFSIFTWAGQAVLAFQRYQIGADSALFSQDYMDPSQDSSMPYAPYVEPSAGPDPASMGGTYQQPATAFDSLALSSPPPEMSALLTTTPKTLPEQQPSWTDDLPLCHLSGVGSASNRSYSADGKSTESHPPEDSWLKFRSENNCFLYGVFNGYDGNRVTNFVAQRLSAELLLGQLSAEHTEADVRRVLLQAFDVVERSFLESIDDALAEKASLQSQLPEGVPQHQLPPQYQKILERLKVLEREISGGAMAVVAVLLNNKLYVANVGTNRALLCKSTVDGLQVTQLNMDHTTENEDELFRLSQLGLDTGKIKQVGIICGQESTRRIGDYKVKYGYTDIDLLSAAKSKPIIAEPEIHGSQPLDGVTGFLVLMSEGLYKALEAAHGPGQANQEIAAMIDTEFAKQTSMDAVAQAVVDRVKRIHSDTFASGGERAKFCLRHEDMTLLVRNFGYPLGEMSQPTHSPAPAAGGRVYPVSVPYSSTQSTSKTSVTLSLVMPSQGQMVNGAHSASTLDEATPTLTNQSPTLTLQSTNTHTQSSSSSSDGGLFRARPAHSLPPGEDGRVDPYVDFAEFYRLWSVDHGEQSVMTAP</sequence>
<dbReference type="PANTHER" id="PTHR10838:SF7">
    <property type="entry name" value="SYNAPTOGYRIN-1"/>
    <property type="match status" value="1"/>
</dbReference>
<keyword evidence="7 18" id="KW-0812">Transmembrane</keyword>
<keyword evidence="24" id="KW-1185">Reference proteome</keyword>
<evidence type="ECO:0000256" key="11">
    <source>
        <dbReference type="ARBA" id="ARBA00023136"/>
    </source>
</evidence>
<keyword evidence="23" id="KW-0808">Transferase</keyword>
<keyword evidence="6" id="KW-0597">Phosphoprotein</keyword>
<feature type="transmembrane region" description="Helical" evidence="20">
    <location>
        <begin position="109"/>
        <end position="130"/>
    </location>
</feature>
<dbReference type="FunFam" id="3.60.40.10:FF:000014">
    <property type="entry name" value="TGF-beta-activated kinase 1 and MAP3K7-binding protein 1-like"/>
    <property type="match status" value="1"/>
</dbReference>
<dbReference type="SUPFAM" id="SSF81606">
    <property type="entry name" value="PP2C-like"/>
    <property type="match status" value="1"/>
</dbReference>
<accession>A0A091E018</accession>
<dbReference type="PROSITE" id="PS51746">
    <property type="entry name" value="PPM_2"/>
    <property type="match status" value="1"/>
</dbReference>
<dbReference type="GO" id="GO:0016301">
    <property type="term" value="F:kinase activity"/>
    <property type="evidence" value="ECO:0007669"/>
    <property type="project" value="UniProtKB-KW"/>
</dbReference>
<dbReference type="EMBL" id="KN121328">
    <property type="protein sequence ID" value="KFO36662.1"/>
    <property type="molecule type" value="Genomic_DNA"/>
</dbReference>
<dbReference type="Proteomes" id="UP000028990">
    <property type="component" value="Unassembled WGS sequence"/>
</dbReference>
<dbReference type="Pfam" id="PF01284">
    <property type="entry name" value="MARVEL"/>
    <property type="match status" value="1"/>
</dbReference>
<gene>
    <name evidence="23" type="ORF">H920_01888</name>
</gene>
<proteinExistence type="inferred from homology"/>
<dbReference type="eggNOG" id="KOG0698">
    <property type="taxonomic scope" value="Eukaryota"/>
</dbReference>
<evidence type="ECO:0000256" key="18">
    <source>
        <dbReference type="PROSITE-ProRule" id="PRU00581"/>
    </source>
</evidence>
<evidence type="ECO:0000256" key="9">
    <source>
        <dbReference type="ARBA" id="ARBA00022843"/>
    </source>
</evidence>
<protein>
    <recommendedName>
        <fullName evidence="15">TGF-beta-activated kinase 1 and MAP3K7-binding protein 1</fullName>
    </recommendedName>
    <alternativeName>
        <fullName evidence="16">Mitogen-activated protein kinase kinase kinase 7-interacting protein 1</fullName>
    </alternativeName>
    <alternativeName>
        <fullName evidence="17">TGF-beta-activated kinase 1-binding protein 1</fullName>
    </alternativeName>
</protein>
<dbReference type="InterPro" id="IPR008253">
    <property type="entry name" value="Marvel"/>
</dbReference>
<dbReference type="GO" id="GO:0005829">
    <property type="term" value="C:cytosol"/>
    <property type="evidence" value="ECO:0007669"/>
    <property type="project" value="UniProtKB-SubCell"/>
</dbReference>
<dbReference type="AlphaFoldDB" id="A0A091E018"/>
<evidence type="ECO:0000256" key="5">
    <source>
        <dbReference type="ARBA" id="ARBA00022490"/>
    </source>
</evidence>
<evidence type="ECO:0000259" key="21">
    <source>
        <dbReference type="PROSITE" id="PS51225"/>
    </source>
</evidence>
<evidence type="ECO:0000256" key="14">
    <source>
        <dbReference type="ARBA" id="ARBA00062935"/>
    </source>
</evidence>
<feature type="compositionally biased region" description="Low complexity" evidence="19">
    <location>
        <begin position="675"/>
        <end position="692"/>
    </location>
</feature>
<keyword evidence="10 20" id="KW-1133">Transmembrane helix</keyword>
<evidence type="ECO:0000256" key="3">
    <source>
        <dbReference type="ARBA" id="ARBA00004514"/>
    </source>
</evidence>
<keyword evidence="11 18" id="KW-0472">Membrane</keyword>
<keyword evidence="23" id="KW-0418">Kinase</keyword>
<feature type="domain" description="PPM-type phosphatase" evidence="22">
    <location>
        <begin position="263"/>
        <end position="600"/>
    </location>
</feature>
<evidence type="ECO:0000256" key="12">
    <source>
        <dbReference type="ARBA" id="ARBA00023180"/>
    </source>
</evidence>
<keyword evidence="12" id="KW-0325">Glycoprotein</keyword>
<organism evidence="23 24">
    <name type="scientific">Fukomys damarensis</name>
    <name type="common">Damaraland mole rat</name>
    <name type="synonym">Cryptomys damarensis</name>
    <dbReference type="NCBI Taxonomy" id="885580"/>
    <lineage>
        <taxon>Eukaryota</taxon>
        <taxon>Metazoa</taxon>
        <taxon>Chordata</taxon>
        <taxon>Craniata</taxon>
        <taxon>Vertebrata</taxon>
        <taxon>Euteleostomi</taxon>
        <taxon>Mammalia</taxon>
        <taxon>Eutheria</taxon>
        <taxon>Euarchontoglires</taxon>
        <taxon>Glires</taxon>
        <taxon>Rodentia</taxon>
        <taxon>Hystricomorpha</taxon>
        <taxon>Bathyergidae</taxon>
        <taxon>Fukomys</taxon>
    </lineage>
</organism>
<dbReference type="GO" id="GO:0007165">
    <property type="term" value="P:signal transduction"/>
    <property type="evidence" value="ECO:0007669"/>
    <property type="project" value="UniProtKB-ARBA"/>
</dbReference>
<feature type="region of interest" description="Disordered" evidence="19">
    <location>
        <begin position="196"/>
        <end position="215"/>
    </location>
</feature>
<dbReference type="GO" id="GO:1902533">
    <property type="term" value="P:positive regulation of intracellular signal transduction"/>
    <property type="evidence" value="ECO:0007669"/>
    <property type="project" value="UniProtKB-ARBA"/>
</dbReference>
<evidence type="ECO:0000256" key="17">
    <source>
        <dbReference type="ARBA" id="ARBA00080658"/>
    </source>
</evidence>
<evidence type="ECO:0000256" key="2">
    <source>
        <dbReference type="ARBA" id="ARBA00004397"/>
    </source>
</evidence>
<evidence type="ECO:0000256" key="19">
    <source>
        <dbReference type="SAM" id="MobiDB-lite"/>
    </source>
</evidence>
<evidence type="ECO:0000256" key="16">
    <source>
        <dbReference type="ARBA" id="ARBA00080486"/>
    </source>
</evidence>
<dbReference type="GO" id="GO:0019209">
    <property type="term" value="F:kinase activator activity"/>
    <property type="evidence" value="ECO:0007669"/>
    <property type="project" value="UniProtKB-ARBA"/>
</dbReference>
<evidence type="ECO:0000256" key="6">
    <source>
        <dbReference type="ARBA" id="ARBA00022553"/>
    </source>
</evidence>
<feature type="domain" description="MARVEL" evidence="21">
    <location>
        <begin position="20"/>
        <end position="173"/>
    </location>
</feature>
<dbReference type="GO" id="GO:0005789">
    <property type="term" value="C:endoplasmic reticulum membrane"/>
    <property type="evidence" value="ECO:0007669"/>
    <property type="project" value="UniProtKB-SubCell"/>
</dbReference>
<reference evidence="23 24" key="1">
    <citation type="submission" date="2013-11" db="EMBL/GenBank/DDBJ databases">
        <title>The Damaraland mole rat (Fukomys damarensis) genome and evolution of African mole rats.</title>
        <authorList>
            <person name="Gladyshev V.N."/>
            <person name="Fang X."/>
        </authorList>
    </citation>
    <scope>NUCLEOTIDE SEQUENCE [LARGE SCALE GENOMIC DNA]</scope>
    <source>
        <tissue evidence="23">Liver</tissue>
    </source>
</reference>
<comment type="subunit">
    <text evidence="14">Interacts with XIAP and BIRC7. Interacts with TRAF6 and MAP3K7; during IL-1 signaling. Identified in the TRIKA2 complex composed of MAP3K7, TAB1 and TAB2. Interacts with TRAF6 and MAPK14; these interactions allow MAPK14 autophosphorylation. Interacts with STING1; interaction takes place following cGAMP activation and promotes TAB1 recruitment to the endoplasmic reticulum, triggering MAP3K7/TAK1 activation and STING1 phosphorylation.</text>
</comment>
<name>A0A091E018_FUKDA</name>
<evidence type="ECO:0000256" key="1">
    <source>
        <dbReference type="ARBA" id="ARBA00004141"/>
    </source>
</evidence>
<dbReference type="GO" id="GO:0031594">
    <property type="term" value="C:neuromuscular junction"/>
    <property type="evidence" value="ECO:0007669"/>
    <property type="project" value="TreeGrafter"/>
</dbReference>
<dbReference type="InterPro" id="IPR016579">
    <property type="entry name" value="Synaptogyrin"/>
</dbReference>
<feature type="transmembrane region" description="Helical" evidence="20">
    <location>
        <begin position="30"/>
        <end position="49"/>
    </location>
</feature>
<evidence type="ECO:0000256" key="10">
    <source>
        <dbReference type="ARBA" id="ARBA00022989"/>
    </source>
</evidence>
<comment type="subcellular location">
    <subcellularLocation>
        <location evidence="3">Cytoplasm</location>
        <location evidence="3">Cytosol</location>
    </subcellularLocation>
    <subcellularLocation>
        <location evidence="2">Endoplasmic reticulum membrane</location>
        <topology evidence="2">Peripheral membrane protein</topology>
        <orientation evidence="2">Cytoplasmic side</orientation>
    </subcellularLocation>
    <subcellularLocation>
        <location evidence="1">Membrane</location>
        <topology evidence="1">Multi-pass membrane protein</topology>
    </subcellularLocation>
</comment>
<dbReference type="GO" id="GO:0030672">
    <property type="term" value="C:synaptic vesicle membrane"/>
    <property type="evidence" value="ECO:0007669"/>
    <property type="project" value="TreeGrafter"/>
</dbReference>
<dbReference type="CDD" id="cd00143">
    <property type="entry name" value="PP2Cc"/>
    <property type="match status" value="1"/>
</dbReference>
<evidence type="ECO:0000256" key="20">
    <source>
        <dbReference type="SAM" id="Phobius"/>
    </source>
</evidence>
<evidence type="ECO:0000256" key="15">
    <source>
        <dbReference type="ARBA" id="ARBA00074232"/>
    </source>
</evidence>
<evidence type="ECO:0000259" key="22">
    <source>
        <dbReference type="PROSITE" id="PS51746"/>
    </source>
</evidence>
<evidence type="ECO:0000313" key="23">
    <source>
        <dbReference type="EMBL" id="KFO36662.1"/>
    </source>
</evidence>
<evidence type="ECO:0000256" key="4">
    <source>
        <dbReference type="ARBA" id="ARBA00010252"/>
    </source>
</evidence>
<comment type="function">
    <text evidence="13">Key adapter protein that plays an essential role in JNK and NF-kappa-B activation and proinflammatory cytokines production in response to stimulation with TLRs and cytokines. Mechanistically, associates with the catalytic domain of MAP3K7/TAK1 to trigger MAP3K7/TAK1 autophosphorylation leading to its full activation. Similarly, associates with MAPK14 and triggers its autophosphorylation and subsequent activation. In turn, MAPK14 phosphorylates TAB1 and inhibits MAP3K7/TAK1 activation in a feedback control mechanism. Also plays a role in recruiting MAPK14 to the TAK1 complex for the phosphorylation of the TAB2 and TAB3 regulatory subunits.</text>
</comment>
<feature type="transmembrane region" description="Helical" evidence="20">
    <location>
        <begin position="69"/>
        <end position="88"/>
    </location>
</feature>
<keyword evidence="9" id="KW-0832">Ubl conjugation</keyword>
<dbReference type="Pfam" id="PF00481">
    <property type="entry name" value="PP2C"/>
    <property type="match status" value="1"/>
</dbReference>
<keyword evidence="5" id="KW-0963">Cytoplasm</keyword>
<dbReference type="PROSITE" id="PS51225">
    <property type="entry name" value="MARVEL"/>
    <property type="match status" value="1"/>
</dbReference>
<evidence type="ECO:0000313" key="24">
    <source>
        <dbReference type="Proteomes" id="UP000028990"/>
    </source>
</evidence>
<dbReference type="PANTHER" id="PTHR10838">
    <property type="entry name" value="SYNAPTOGYRIN"/>
    <property type="match status" value="1"/>
</dbReference>
<dbReference type="InterPro" id="IPR001932">
    <property type="entry name" value="PPM-type_phosphatase-like_dom"/>
</dbReference>
<feature type="region of interest" description="Disordered" evidence="19">
    <location>
        <begin position="665"/>
        <end position="713"/>
    </location>
</feature>
<dbReference type="STRING" id="885580.ENSFDAP00000000398"/>
<evidence type="ECO:0000256" key="8">
    <source>
        <dbReference type="ARBA" id="ARBA00022824"/>
    </source>
</evidence>
<dbReference type="InterPro" id="IPR036457">
    <property type="entry name" value="PPM-type-like_dom_sf"/>
</dbReference>